<sequence length="532" mass="60313">NNNNNNSKKEEEKKEENKLIEGTYDKILKDEKIGMILKDLKLPLTYLGIKKKPVSSRLCLIKKKEHDFMDVTFDNLNARSMLEFASCIGDKKYKAGGVLYYKDFFTDDNMKDIKFVLDAFKDAVNVLKYNQNIKSAILISNANETTTVKIGDFFFIFPAFVLANRPKKQQRLVQRMLEQESKNNSDDRLKVYSLLEQVFNAGDVIGVNSTRDTWSPDPKTPPWLLIRSAFDDDDDDGRVTMLTENGTKVLFPMHNQSAEVVEDIKFCIDIYNKLGTGQDNEVLTTAKNMLADTIKEWTICVATALFKQPDKLGTLSELSNQTEILKNMTDRSNQLEIVQKILEETRNDKTAGKTVVFGGAGSKILKPINADTILVEHHDCSKKLNQAVIQALTNQKVGWNEIGDMFESIDPTIKKKKKNLKDYVKTHKRTEGKIWCMSMLGTEDSNDMDNTPFGGSTYNLITTEQILKVRIKSLGLVRQAQVLGKGYFFSQDINNIKELINSIKTNNSICYQLLPINLHGHCVGVIICGRNQ</sequence>
<accession>X6NGC3</accession>
<evidence type="ECO:0000313" key="1">
    <source>
        <dbReference type="EMBL" id="ETO24938.1"/>
    </source>
</evidence>
<feature type="non-terminal residue" evidence="1">
    <location>
        <position position="532"/>
    </location>
</feature>
<organism evidence="1 2">
    <name type="scientific">Reticulomyxa filosa</name>
    <dbReference type="NCBI Taxonomy" id="46433"/>
    <lineage>
        <taxon>Eukaryota</taxon>
        <taxon>Sar</taxon>
        <taxon>Rhizaria</taxon>
        <taxon>Retaria</taxon>
        <taxon>Foraminifera</taxon>
        <taxon>Monothalamids</taxon>
        <taxon>Reticulomyxidae</taxon>
        <taxon>Reticulomyxa</taxon>
    </lineage>
</organism>
<reference evidence="1 2" key="1">
    <citation type="journal article" date="2013" name="Curr. Biol.">
        <title>The Genome of the Foraminiferan Reticulomyxa filosa.</title>
        <authorList>
            <person name="Glockner G."/>
            <person name="Hulsmann N."/>
            <person name="Schleicher M."/>
            <person name="Noegel A.A."/>
            <person name="Eichinger L."/>
            <person name="Gallinger C."/>
            <person name="Pawlowski J."/>
            <person name="Sierra R."/>
            <person name="Euteneuer U."/>
            <person name="Pillet L."/>
            <person name="Moustafa A."/>
            <person name="Platzer M."/>
            <person name="Groth M."/>
            <person name="Szafranski K."/>
            <person name="Schliwa M."/>
        </authorList>
    </citation>
    <scope>NUCLEOTIDE SEQUENCE [LARGE SCALE GENOMIC DNA]</scope>
</reference>
<comment type="caution">
    <text evidence="1">The sequence shown here is derived from an EMBL/GenBank/DDBJ whole genome shotgun (WGS) entry which is preliminary data.</text>
</comment>
<name>X6NGC3_RETFI</name>
<dbReference type="AlphaFoldDB" id="X6NGC3"/>
<gene>
    <name evidence="1" type="ORF">RFI_12211</name>
</gene>
<protein>
    <submittedName>
        <fullName evidence="1">Uncharacterized protein</fullName>
    </submittedName>
</protein>
<keyword evidence="2" id="KW-1185">Reference proteome</keyword>
<dbReference type="EMBL" id="ASPP01008850">
    <property type="protein sequence ID" value="ETO24938.1"/>
    <property type="molecule type" value="Genomic_DNA"/>
</dbReference>
<feature type="non-terminal residue" evidence="1">
    <location>
        <position position="1"/>
    </location>
</feature>
<proteinExistence type="predicted"/>
<dbReference type="Proteomes" id="UP000023152">
    <property type="component" value="Unassembled WGS sequence"/>
</dbReference>
<evidence type="ECO:0000313" key="2">
    <source>
        <dbReference type="Proteomes" id="UP000023152"/>
    </source>
</evidence>